<comment type="caution">
    <text evidence="2">The sequence shown here is derived from an EMBL/GenBank/DDBJ whole genome shotgun (WGS) entry which is preliminary data.</text>
</comment>
<keyword evidence="3" id="KW-1185">Reference proteome</keyword>
<reference evidence="2" key="2">
    <citation type="submission" date="2020-09" db="EMBL/GenBank/DDBJ databases">
        <authorList>
            <person name="Sun Q."/>
            <person name="Ohkuma M."/>
        </authorList>
    </citation>
    <scope>NUCLEOTIDE SEQUENCE</scope>
    <source>
        <strain evidence="2">JCM 3313</strain>
    </source>
</reference>
<accession>A0A918ARM9</accession>
<organism evidence="2 3">
    <name type="scientific">Saccharothrix coeruleofusca</name>
    <dbReference type="NCBI Taxonomy" id="33919"/>
    <lineage>
        <taxon>Bacteria</taxon>
        <taxon>Bacillati</taxon>
        <taxon>Actinomycetota</taxon>
        <taxon>Actinomycetes</taxon>
        <taxon>Pseudonocardiales</taxon>
        <taxon>Pseudonocardiaceae</taxon>
        <taxon>Saccharothrix</taxon>
    </lineage>
</organism>
<feature type="compositionally biased region" description="Basic and acidic residues" evidence="1">
    <location>
        <begin position="47"/>
        <end position="56"/>
    </location>
</feature>
<reference evidence="2" key="1">
    <citation type="journal article" date="2014" name="Int. J. Syst. Evol. Microbiol.">
        <title>Complete genome sequence of Corynebacterium casei LMG S-19264T (=DSM 44701T), isolated from a smear-ripened cheese.</title>
        <authorList>
            <consortium name="US DOE Joint Genome Institute (JGI-PGF)"/>
            <person name="Walter F."/>
            <person name="Albersmeier A."/>
            <person name="Kalinowski J."/>
            <person name="Ruckert C."/>
        </authorList>
    </citation>
    <scope>NUCLEOTIDE SEQUENCE</scope>
    <source>
        <strain evidence="2">JCM 3313</strain>
    </source>
</reference>
<proteinExistence type="predicted"/>
<name>A0A918ARM9_9PSEU</name>
<evidence type="ECO:0000313" key="2">
    <source>
        <dbReference type="EMBL" id="GGP74386.1"/>
    </source>
</evidence>
<dbReference type="EMBL" id="BMRG01000014">
    <property type="protein sequence ID" value="GGP74386.1"/>
    <property type="molecule type" value="Genomic_DNA"/>
</dbReference>
<protein>
    <submittedName>
        <fullName evidence="2">Uncharacterized protein</fullName>
    </submittedName>
</protein>
<gene>
    <name evidence="2" type="ORF">GCM10010185_54930</name>
</gene>
<sequence>MPLDQRLRGPAHHRHVDGSGEVDHDLACVEVGALTSEPVVEQQAFLQRRERKDVLDHSGLSAHRNSDLW</sequence>
<feature type="region of interest" description="Disordered" evidence="1">
    <location>
        <begin position="46"/>
        <end position="69"/>
    </location>
</feature>
<evidence type="ECO:0000256" key="1">
    <source>
        <dbReference type="SAM" id="MobiDB-lite"/>
    </source>
</evidence>
<dbReference type="Proteomes" id="UP000639606">
    <property type="component" value="Unassembled WGS sequence"/>
</dbReference>
<dbReference type="AlphaFoldDB" id="A0A918ARM9"/>
<evidence type="ECO:0000313" key="3">
    <source>
        <dbReference type="Proteomes" id="UP000639606"/>
    </source>
</evidence>